<dbReference type="EMBL" id="JACEFO010002208">
    <property type="protein sequence ID" value="KAF8673426.1"/>
    <property type="molecule type" value="Genomic_DNA"/>
</dbReference>
<dbReference type="AlphaFoldDB" id="A0A835B0B9"/>
<dbReference type="Proteomes" id="UP000636709">
    <property type="component" value="Unassembled WGS sequence"/>
</dbReference>
<evidence type="ECO:0000313" key="1">
    <source>
        <dbReference type="EMBL" id="KAF8673426.1"/>
    </source>
</evidence>
<proteinExistence type="predicted"/>
<reference evidence="1" key="1">
    <citation type="submission" date="2020-07" db="EMBL/GenBank/DDBJ databases">
        <title>Genome sequence and genetic diversity analysis of an under-domesticated orphan crop, white fonio (Digitaria exilis).</title>
        <authorList>
            <person name="Bennetzen J.L."/>
            <person name="Chen S."/>
            <person name="Ma X."/>
            <person name="Wang X."/>
            <person name="Yssel A.E.J."/>
            <person name="Chaluvadi S.R."/>
            <person name="Johnson M."/>
            <person name="Gangashetty P."/>
            <person name="Hamidou F."/>
            <person name="Sanogo M.D."/>
            <person name="Zwaenepoel A."/>
            <person name="Wallace J."/>
            <person name="Van De Peer Y."/>
            <person name="Van Deynze A."/>
        </authorList>
    </citation>
    <scope>NUCLEOTIDE SEQUENCE</scope>
    <source>
        <tissue evidence="1">Leaves</tissue>
    </source>
</reference>
<accession>A0A835B0B9</accession>
<sequence>MRTLDESFCEQCPGIHETEEHIFCHCQCPSAVAVWTPLGIDTHSGHFRRPWLLGQNLQLPTTVNLDVFLLVLWHIWKARNPIIIEHRRSTARAII</sequence>
<comment type="caution">
    <text evidence="1">The sequence shown here is derived from an EMBL/GenBank/DDBJ whole genome shotgun (WGS) entry which is preliminary data.</text>
</comment>
<protein>
    <recommendedName>
        <fullName evidence="3">Reverse transcriptase zinc-binding domain-containing protein</fullName>
    </recommendedName>
</protein>
<keyword evidence="2" id="KW-1185">Reference proteome</keyword>
<name>A0A835B0B9_9POAL</name>
<organism evidence="1 2">
    <name type="scientific">Digitaria exilis</name>
    <dbReference type="NCBI Taxonomy" id="1010633"/>
    <lineage>
        <taxon>Eukaryota</taxon>
        <taxon>Viridiplantae</taxon>
        <taxon>Streptophyta</taxon>
        <taxon>Embryophyta</taxon>
        <taxon>Tracheophyta</taxon>
        <taxon>Spermatophyta</taxon>
        <taxon>Magnoliopsida</taxon>
        <taxon>Liliopsida</taxon>
        <taxon>Poales</taxon>
        <taxon>Poaceae</taxon>
        <taxon>PACMAD clade</taxon>
        <taxon>Panicoideae</taxon>
        <taxon>Panicodae</taxon>
        <taxon>Paniceae</taxon>
        <taxon>Anthephorinae</taxon>
        <taxon>Digitaria</taxon>
    </lineage>
</organism>
<evidence type="ECO:0008006" key="3">
    <source>
        <dbReference type="Google" id="ProtNLM"/>
    </source>
</evidence>
<gene>
    <name evidence="1" type="ORF">HU200_048991</name>
</gene>
<evidence type="ECO:0000313" key="2">
    <source>
        <dbReference type="Proteomes" id="UP000636709"/>
    </source>
</evidence>